<dbReference type="Pfam" id="PF00561">
    <property type="entry name" value="Abhydrolase_1"/>
    <property type="match status" value="1"/>
</dbReference>
<protein>
    <submittedName>
        <fullName evidence="3">Putative abhydrolase domain-containing protein</fullName>
    </submittedName>
</protein>
<comment type="similarity">
    <text evidence="1">Belongs to the peptidase S33 family. ABHD4/ABHD5 subfamily.</text>
</comment>
<name>A0A131XV50_IXORI</name>
<dbReference type="AlphaFoldDB" id="A0A131XV50"/>
<dbReference type="SUPFAM" id="SSF53474">
    <property type="entry name" value="alpha/beta-Hydrolases"/>
    <property type="match status" value="1"/>
</dbReference>
<proteinExistence type="evidence at transcript level"/>
<sequence>MKKKRESRYVDVGRFGDSPSTCRLWTVTMKPDEDCNANGQTRLPLVMLHGLGCGAALWVMNLESLSRDRVVHTVDLLGFGRSSRPSLGPDAALIEQQMVFSVEAWRQQMSLERFILLGHSLGGFLASSYSLQYPQHVAHLVLEDPWGFPVYDPARPRSKRLPVWSTPLQACFNYVNVLSALRALGHLGPAVMQKALSGADAHFGHFVKDSTAIPNYVYHCNVRRPTGEEAFRNLSIHFGWTKHPMVERFLNLDPKVPVTFLYGDRTFITRSPAKYIKKNRSAGYVDIQVLKECGHNVHMDQPDQFNDIVNKVCDLADSQEKLEGDQPTDLVPEE</sequence>
<evidence type="ECO:0000259" key="2">
    <source>
        <dbReference type="Pfam" id="PF00561"/>
    </source>
</evidence>
<dbReference type="Gene3D" id="3.40.50.1820">
    <property type="entry name" value="alpha/beta hydrolase"/>
    <property type="match status" value="1"/>
</dbReference>
<dbReference type="PRINTS" id="PR00111">
    <property type="entry name" value="ABHYDROLASE"/>
</dbReference>
<dbReference type="GO" id="GO:0055088">
    <property type="term" value="P:lipid homeostasis"/>
    <property type="evidence" value="ECO:0007669"/>
    <property type="project" value="TreeGrafter"/>
</dbReference>
<dbReference type="GO" id="GO:0006654">
    <property type="term" value="P:phosphatidic acid biosynthetic process"/>
    <property type="evidence" value="ECO:0007669"/>
    <property type="project" value="TreeGrafter"/>
</dbReference>
<keyword evidence="3" id="KW-0378">Hydrolase</keyword>
<dbReference type="GO" id="GO:0005739">
    <property type="term" value="C:mitochondrion"/>
    <property type="evidence" value="ECO:0007669"/>
    <property type="project" value="TreeGrafter"/>
</dbReference>
<evidence type="ECO:0000313" key="3">
    <source>
        <dbReference type="EMBL" id="JAP71173.1"/>
    </source>
</evidence>
<dbReference type="InterPro" id="IPR000073">
    <property type="entry name" value="AB_hydrolase_1"/>
</dbReference>
<accession>A0A131XV50</accession>
<evidence type="ECO:0000256" key="1">
    <source>
        <dbReference type="ARBA" id="ARBA00038097"/>
    </source>
</evidence>
<dbReference type="PANTHER" id="PTHR42886:SF29">
    <property type="entry name" value="PUMMELIG, ISOFORM A"/>
    <property type="match status" value="1"/>
</dbReference>
<feature type="domain" description="AB hydrolase-1" evidence="2">
    <location>
        <begin position="44"/>
        <end position="163"/>
    </location>
</feature>
<dbReference type="InterPro" id="IPR029058">
    <property type="entry name" value="AB_hydrolase_fold"/>
</dbReference>
<dbReference type="GO" id="GO:0052689">
    <property type="term" value="F:carboxylic ester hydrolase activity"/>
    <property type="evidence" value="ECO:0007669"/>
    <property type="project" value="TreeGrafter"/>
</dbReference>
<dbReference type="GO" id="GO:0042171">
    <property type="term" value="F:lysophosphatidic acid acyltransferase activity"/>
    <property type="evidence" value="ECO:0007669"/>
    <property type="project" value="TreeGrafter"/>
</dbReference>
<reference evidence="3" key="1">
    <citation type="submission" date="2016-02" db="EMBL/GenBank/DDBJ databases">
        <title>RNAseq analyses of the midgut from blood- or serum-fed Ixodes ricinus ticks.</title>
        <authorList>
            <person name="Perner J."/>
            <person name="Provaznik J."/>
            <person name="Schrenkova J."/>
            <person name="Urbanova V."/>
            <person name="Ribeiro J.M."/>
            <person name="Kopacek P."/>
        </authorList>
    </citation>
    <scope>NUCLEOTIDE SEQUENCE</scope>
    <source>
        <tissue evidence="3">Gut</tissue>
    </source>
</reference>
<dbReference type="EMBL" id="GEFM01004623">
    <property type="protein sequence ID" value="JAP71173.1"/>
    <property type="molecule type" value="mRNA"/>
</dbReference>
<dbReference type="PANTHER" id="PTHR42886">
    <property type="entry name" value="RE40534P-RELATED"/>
    <property type="match status" value="1"/>
</dbReference>
<dbReference type="GO" id="GO:0005811">
    <property type="term" value="C:lipid droplet"/>
    <property type="evidence" value="ECO:0007669"/>
    <property type="project" value="TreeGrafter"/>
</dbReference>
<organism evidence="3">
    <name type="scientific">Ixodes ricinus</name>
    <name type="common">Common tick</name>
    <name type="synonym">Acarus ricinus</name>
    <dbReference type="NCBI Taxonomy" id="34613"/>
    <lineage>
        <taxon>Eukaryota</taxon>
        <taxon>Metazoa</taxon>
        <taxon>Ecdysozoa</taxon>
        <taxon>Arthropoda</taxon>
        <taxon>Chelicerata</taxon>
        <taxon>Arachnida</taxon>
        <taxon>Acari</taxon>
        <taxon>Parasitiformes</taxon>
        <taxon>Ixodida</taxon>
        <taxon>Ixodoidea</taxon>
        <taxon>Ixodidae</taxon>
        <taxon>Ixodinae</taxon>
        <taxon>Ixodes</taxon>
    </lineage>
</organism>